<dbReference type="PROSITE" id="PS51257">
    <property type="entry name" value="PROKAR_LIPOPROTEIN"/>
    <property type="match status" value="1"/>
</dbReference>
<name>A0A3A8HY71_9BACT</name>
<protein>
    <recommendedName>
        <fullName evidence="5">Lipoprotein LpqN</fullName>
    </recommendedName>
</protein>
<feature type="compositionally biased region" description="Low complexity" evidence="1">
    <location>
        <begin position="54"/>
        <end position="63"/>
    </location>
</feature>
<keyword evidence="4" id="KW-1185">Reference proteome</keyword>
<evidence type="ECO:0000313" key="3">
    <source>
        <dbReference type="EMBL" id="NOK35782.1"/>
    </source>
</evidence>
<keyword evidence="2" id="KW-0732">Signal</keyword>
<proteinExistence type="predicted"/>
<dbReference type="Proteomes" id="UP000563426">
    <property type="component" value="Unassembled WGS sequence"/>
</dbReference>
<evidence type="ECO:0000256" key="2">
    <source>
        <dbReference type="SAM" id="SignalP"/>
    </source>
</evidence>
<accession>A0A3A8HY71</accession>
<organism evidence="3 4">
    <name type="scientific">Corallococcus exercitus</name>
    <dbReference type="NCBI Taxonomy" id="2316736"/>
    <lineage>
        <taxon>Bacteria</taxon>
        <taxon>Pseudomonadati</taxon>
        <taxon>Myxococcota</taxon>
        <taxon>Myxococcia</taxon>
        <taxon>Myxococcales</taxon>
        <taxon>Cystobacterineae</taxon>
        <taxon>Myxococcaceae</taxon>
        <taxon>Corallococcus</taxon>
    </lineage>
</organism>
<dbReference type="AlphaFoldDB" id="A0A3A8HY71"/>
<feature type="chain" id="PRO_5044075983" description="Lipoprotein LpqN" evidence="2">
    <location>
        <begin position="26"/>
        <end position="258"/>
    </location>
</feature>
<reference evidence="3 4" key="1">
    <citation type="submission" date="2020-05" db="EMBL/GenBank/DDBJ databases">
        <authorList>
            <person name="Whitworth D."/>
        </authorList>
    </citation>
    <scope>NUCLEOTIDE SEQUENCE [LARGE SCALE GENOMIC DNA]</scope>
    <source>
        <strain evidence="3 4">AB043B</strain>
    </source>
</reference>
<feature type="region of interest" description="Disordered" evidence="1">
    <location>
        <begin position="27"/>
        <end position="63"/>
    </location>
</feature>
<gene>
    <name evidence="3" type="ORF">HMI49_21515</name>
</gene>
<sequence>MPMRPLSRLLLASLTTLALIAGACANQQKTDGSSGGTGGPQAQSTIEDVPNESTPGADGTAPAAAAPAFKTYEATEGFTIGMPMEPKVERKQVPLGANTVNTAAFSARTEDGTIYSVSTADYPEKLVASRPPEALLNEGKDGLVKQVQGTIKEESDVTLDGYPGKAYTVSSPVVGELKARNFLVGPRLYTLLVIYNPNHPNTTADGFLTSLKLVNPPPAITTATPDAGTSMDAGTLEGADAGMATDAGTTAPRRRKTK</sequence>
<evidence type="ECO:0000256" key="1">
    <source>
        <dbReference type="SAM" id="MobiDB-lite"/>
    </source>
</evidence>
<evidence type="ECO:0008006" key="5">
    <source>
        <dbReference type="Google" id="ProtNLM"/>
    </source>
</evidence>
<feature type="compositionally biased region" description="Low complexity" evidence="1">
    <location>
        <begin position="238"/>
        <end position="251"/>
    </location>
</feature>
<feature type="signal peptide" evidence="2">
    <location>
        <begin position="1"/>
        <end position="25"/>
    </location>
</feature>
<dbReference type="EMBL" id="JABFJV010000129">
    <property type="protein sequence ID" value="NOK35782.1"/>
    <property type="molecule type" value="Genomic_DNA"/>
</dbReference>
<evidence type="ECO:0000313" key="4">
    <source>
        <dbReference type="Proteomes" id="UP000563426"/>
    </source>
</evidence>
<comment type="caution">
    <text evidence="3">The sequence shown here is derived from an EMBL/GenBank/DDBJ whole genome shotgun (WGS) entry which is preliminary data.</text>
</comment>
<dbReference type="OrthoDB" id="5512885at2"/>
<feature type="region of interest" description="Disordered" evidence="1">
    <location>
        <begin position="221"/>
        <end position="258"/>
    </location>
</feature>